<evidence type="ECO:0000256" key="6">
    <source>
        <dbReference type="ARBA" id="ARBA00022801"/>
    </source>
</evidence>
<feature type="domain" description="AAA+ ATPase" evidence="15">
    <location>
        <begin position="66"/>
        <end position="367"/>
    </location>
</feature>
<protein>
    <recommendedName>
        <fullName evidence="13">RuvB-like helicase</fullName>
        <ecNumber evidence="13">3.6.4.12</ecNumber>
    </recommendedName>
</protein>
<keyword evidence="7 13" id="KW-0347">Helicase</keyword>
<keyword evidence="12 13" id="KW-0539">Nucleus</keyword>
<dbReference type="InterPro" id="IPR010339">
    <property type="entry name" value="TIP49_P-loop"/>
</dbReference>
<dbReference type="GO" id="GO:0006281">
    <property type="term" value="P:DNA repair"/>
    <property type="evidence" value="ECO:0007669"/>
    <property type="project" value="UniProtKB-KW"/>
</dbReference>
<keyword evidence="6 13" id="KW-0378">Hydrolase</keyword>
<keyword evidence="9 13" id="KW-0805">Transcription regulation</keyword>
<gene>
    <name evidence="16" type="primary">RUVBL2</name>
    <name evidence="16" type="ORF">DERF_011803</name>
</gene>
<comment type="function">
    <text evidence="1 13">Proposed core component of the chromatin remodeling Ino80 complex which is involved in transcriptional regulation, DNA replication and probably DNA repair.</text>
</comment>
<evidence type="ECO:0000256" key="9">
    <source>
        <dbReference type="ARBA" id="ARBA00023015"/>
    </source>
</evidence>
<keyword evidence="17" id="KW-1185">Reference proteome</keyword>
<evidence type="ECO:0000256" key="7">
    <source>
        <dbReference type="ARBA" id="ARBA00022806"/>
    </source>
</evidence>
<dbReference type="Gene3D" id="1.10.8.60">
    <property type="match status" value="1"/>
</dbReference>
<evidence type="ECO:0000256" key="5">
    <source>
        <dbReference type="ARBA" id="ARBA00022763"/>
    </source>
</evidence>
<evidence type="ECO:0000256" key="12">
    <source>
        <dbReference type="ARBA" id="ARBA00023242"/>
    </source>
</evidence>
<evidence type="ECO:0000256" key="8">
    <source>
        <dbReference type="ARBA" id="ARBA00022840"/>
    </source>
</evidence>
<dbReference type="GO" id="GO:0060828">
    <property type="term" value="P:regulation of canonical Wnt signaling pathway"/>
    <property type="evidence" value="ECO:0007669"/>
    <property type="project" value="UniProtKB-ARBA"/>
</dbReference>
<dbReference type="Gene3D" id="3.40.50.300">
    <property type="entry name" value="P-loop containing nucleotide triphosphate hydrolases"/>
    <property type="match status" value="1"/>
</dbReference>
<evidence type="ECO:0000256" key="14">
    <source>
        <dbReference type="SAM" id="MobiDB-lite"/>
    </source>
</evidence>
<reference evidence="16" key="1">
    <citation type="submission" date="2013-05" db="EMBL/GenBank/DDBJ databases">
        <authorList>
            <person name="Yim A.K.Y."/>
            <person name="Chan T.F."/>
            <person name="Ji K.M."/>
            <person name="Liu X.Y."/>
            <person name="Zhou J.W."/>
            <person name="Li R.Q."/>
            <person name="Yang K.Y."/>
            <person name="Li J."/>
            <person name="Li M."/>
            <person name="Law P.T.W."/>
            <person name="Wu Y.L."/>
            <person name="Cai Z.L."/>
            <person name="Qin H."/>
            <person name="Bao Y."/>
            <person name="Leung R.K.K."/>
            <person name="Ng P.K.S."/>
            <person name="Zou J."/>
            <person name="Zhong X.J."/>
            <person name="Ran P.X."/>
            <person name="Zhong N.S."/>
            <person name="Liu Z.G."/>
            <person name="Tsui S.K.W."/>
        </authorList>
    </citation>
    <scope>NUCLEOTIDE SEQUENCE</scope>
    <source>
        <strain evidence="16">Derf</strain>
        <tissue evidence="16">Whole organism</tissue>
    </source>
</reference>
<reference evidence="16" key="2">
    <citation type="journal article" date="2022" name="Res Sq">
        <title>Comparative Genomics Reveals Insights into the Divergent Evolution of Astigmatic Mites and Household Pest Adaptations.</title>
        <authorList>
            <person name="Xiong Q."/>
            <person name="Wan A.T.-Y."/>
            <person name="Liu X.-Y."/>
            <person name="Fung C.S.-H."/>
            <person name="Xiao X."/>
            <person name="Malainual N."/>
            <person name="Hou J."/>
            <person name="Wang L."/>
            <person name="Wang M."/>
            <person name="Yang K."/>
            <person name="Cui Y."/>
            <person name="Leung E."/>
            <person name="Nong W."/>
            <person name="Shin S.-K."/>
            <person name="Au S."/>
            <person name="Jeong K.Y."/>
            <person name="Chew F.T."/>
            <person name="Hui J."/>
            <person name="Leung T.F."/>
            <person name="Tungtrongchitr A."/>
            <person name="Zhong N."/>
            <person name="Liu Z."/>
            <person name="Tsui S."/>
        </authorList>
    </citation>
    <scope>NUCLEOTIDE SEQUENCE</scope>
    <source>
        <strain evidence="16">Derf</strain>
        <tissue evidence="16">Whole organism</tissue>
    </source>
</reference>
<evidence type="ECO:0000256" key="13">
    <source>
        <dbReference type="RuleBase" id="RU363048"/>
    </source>
</evidence>
<keyword evidence="11 13" id="KW-0234">DNA repair</keyword>
<proteinExistence type="inferred from homology"/>
<dbReference type="Proteomes" id="UP000790347">
    <property type="component" value="Unassembled WGS sequence"/>
</dbReference>
<evidence type="ECO:0000256" key="1">
    <source>
        <dbReference type="ARBA" id="ARBA00002300"/>
    </source>
</evidence>
<evidence type="ECO:0000256" key="2">
    <source>
        <dbReference type="ARBA" id="ARBA00004123"/>
    </source>
</evidence>
<dbReference type="InterPro" id="IPR027238">
    <property type="entry name" value="RuvB-like"/>
</dbReference>
<keyword evidence="5 13" id="KW-0227">DNA damage</keyword>
<keyword evidence="8 13" id="KW-0067">ATP-binding</keyword>
<dbReference type="EC" id="3.6.4.12" evidence="13"/>
<keyword evidence="10 13" id="KW-0804">Transcription</keyword>
<feature type="region of interest" description="Disordered" evidence="14">
    <location>
        <begin position="457"/>
        <end position="481"/>
    </location>
</feature>
<accession>A0A922L3G1</accession>
<evidence type="ECO:0000259" key="15">
    <source>
        <dbReference type="SMART" id="SM00382"/>
    </source>
</evidence>
<comment type="subcellular location">
    <subcellularLocation>
        <location evidence="2 13">Nucleus</location>
    </subcellularLocation>
</comment>
<name>A0A922L3G1_DERFA</name>
<dbReference type="InterPro" id="IPR027417">
    <property type="entry name" value="P-loop_NTPase"/>
</dbReference>
<organism evidence="16 17">
    <name type="scientific">Dermatophagoides farinae</name>
    <name type="common">American house dust mite</name>
    <dbReference type="NCBI Taxonomy" id="6954"/>
    <lineage>
        <taxon>Eukaryota</taxon>
        <taxon>Metazoa</taxon>
        <taxon>Ecdysozoa</taxon>
        <taxon>Arthropoda</taxon>
        <taxon>Chelicerata</taxon>
        <taxon>Arachnida</taxon>
        <taxon>Acari</taxon>
        <taxon>Acariformes</taxon>
        <taxon>Sarcoptiformes</taxon>
        <taxon>Astigmata</taxon>
        <taxon>Psoroptidia</taxon>
        <taxon>Analgoidea</taxon>
        <taxon>Pyroglyphidae</taxon>
        <taxon>Dermatophagoidinae</taxon>
        <taxon>Dermatophagoides</taxon>
    </lineage>
</organism>
<evidence type="ECO:0000256" key="11">
    <source>
        <dbReference type="ARBA" id="ARBA00023204"/>
    </source>
</evidence>
<dbReference type="Pfam" id="PF06068">
    <property type="entry name" value="TIP49"/>
    <property type="match status" value="1"/>
</dbReference>
<keyword evidence="13" id="KW-0156">Chromatin regulator</keyword>
<dbReference type="GO" id="GO:0006325">
    <property type="term" value="P:chromatin organization"/>
    <property type="evidence" value="ECO:0007669"/>
    <property type="project" value="UniProtKB-KW"/>
</dbReference>
<dbReference type="CDD" id="cd00009">
    <property type="entry name" value="AAA"/>
    <property type="match status" value="1"/>
</dbReference>
<dbReference type="GO" id="GO:0003678">
    <property type="term" value="F:DNA helicase activity"/>
    <property type="evidence" value="ECO:0007669"/>
    <property type="project" value="UniProtKB-EC"/>
</dbReference>
<dbReference type="Gene3D" id="2.40.50.360">
    <property type="entry name" value="RuvB-like helicase, domain II"/>
    <property type="match status" value="1"/>
</dbReference>
<dbReference type="InterPro" id="IPR041048">
    <property type="entry name" value="RuvB-like_C"/>
</dbReference>
<dbReference type="GO" id="GO:0005524">
    <property type="term" value="F:ATP binding"/>
    <property type="evidence" value="ECO:0007669"/>
    <property type="project" value="UniProtKB-KW"/>
</dbReference>
<evidence type="ECO:0000256" key="10">
    <source>
        <dbReference type="ARBA" id="ARBA00023163"/>
    </source>
</evidence>
<keyword evidence="4 13" id="KW-0547">Nucleotide-binding</keyword>
<evidence type="ECO:0000313" key="17">
    <source>
        <dbReference type="Proteomes" id="UP000790347"/>
    </source>
</evidence>
<dbReference type="GO" id="GO:0000123">
    <property type="term" value="C:histone acetyltransferase complex"/>
    <property type="evidence" value="ECO:0007669"/>
    <property type="project" value="UniProtKB-ARBA"/>
</dbReference>
<dbReference type="GO" id="GO:0042127">
    <property type="term" value="P:regulation of cell population proliferation"/>
    <property type="evidence" value="ECO:0007669"/>
    <property type="project" value="UniProtKB-ARBA"/>
</dbReference>
<sequence>MDVDQIVGEQQVIQKLERTGAHSHIRGLGLDDKLEPIQKSEGMVGQNAARKAAGIVVKMIKEGRISGRAILIAGQPGTGKTAIAMGIAKSLSQETPFVSMSASELFSLDISKSESLMQAFRKAISISIKEESDFLEGEVVEIQIDRSADQLTRVGKLTLKSTDMETVYDLGQKMIDNLIKEKVTAGDIITINKSNGVVTKMGRNFTRSQDYDAIGPNTKFIHCPEGEIQKRKIVRHFLNLHEIDVINSRQQGFMALFSGDTGEIKSEDRMKVNAKISEWKDEGKAELHPGVLFIDEAHMLDAECFSFLNRALESEFAPIVIFATNRGITKIRGTTFKSPHGFPPDFLDRLIIIRTIPYSNEDISQILKIRAEEEQVNIHDDAHLILTKMATESSLRYSLQLIITSDILAKKRKSNQVEVQDVKEAYGLFMDSKRSKAFIEQYEKEFNFLLDVSTTTTNGGGGGGQNNQQTLMEGSESSMEI</sequence>
<comment type="caution">
    <text evidence="16">The sequence shown here is derived from an EMBL/GenBank/DDBJ whole genome shotgun (WGS) entry which is preliminary data.</text>
</comment>
<dbReference type="GO" id="GO:0016787">
    <property type="term" value="F:hydrolase activity"/>
    <property type="evidence" value="ECO:0007669"/>
    <property type="project" value="UniProtKB-KW"/>
</dbReference>
<evidence type="ECO:0000313" key="16">
    <source>
        <dbReference type="EMBL" id="KAH9507101.1"/>
    </source>
</evidence>
<dbReference type="FunFam" id="3.40.50.300:FF:002221">
    <property type="entry name" value="RuvB-like 2"/>
    <property type="match status" value="2"/>
</dbReference>
<dbReference type="GO" id="GO:0010557">
    <property type="term" value="P:positive regulation of macromolecule biosynthetic process"/>
    <property type="evidence" value="ECO:0007669"/>
    <property type="project" value="UniProtKB-ARBA"/>
</dbReference>
<dbReference type="Pfam" id="PF17856">
    <property type="entry name" value="TIP49_C"/>
    <property type="match status" value="1"/>
</dbReference>
<evidence type="ECO:0000256" key="4">
    <source>
        <dbReference type="ARBA" id="ARBA00022741"/>
    </source>
</evidence>
<dbReference type="FunFam" id="1.10.8.60:FF:000010">
    <property type="entry name" value="RuvB-like helicase"/>
    <property type="match status" value="1"/>
</dbReference>
<dbReference type="PANTHER" id="PTHR11093">
    <property type="entry name" value="RUVB-RELATED REPTIN AND PONTIN"/>
    <property type="match status" value="1"/>
</dbReference>
<dbReference type="SUPFAM" id="SSF52540">
    <property type="entry name" value="P-loop containing nucleoside triphosphate hydrolases"/>
    <property type="match status" value="1"/>
</dbReference>
<dbReference type="GO" id="GO:0003712">
    <property type="term" value="F:transcription coregulator activity"/>
    <property type="evidence" value="ECO:0007669"/>
    <property type="project" value="UniProtKB-ARBA"/>
</dbReference>
<dbReference type="InterPro" id="IPR003593">
    <property type="entry name" value="AAA+_ATPase"/>
</dbReference>
<dbReference type="AlphaFoldDB" id="A0A922L3G1"/>
<feature type="compositionally biased region" description="Polar residues" evidence="14">
    <location>
        <begin position="471"/>
        <end position="481"/>
    </location>
</feature>
<comment type="similarity">
    <text evidence="3 13">Belongs to the RuvB family.</text>
</comment>
<dbReference type="InterPro" id="IPR042487">
    <property type="entry name" value="RuvBL1/2_DNA/RNA_bd_dom"/>
</dbReference>
<evidence type="ECO:0000256" key="3">
    <source>
        <dbReference type="ARBA" id="ARBA00007519"/>
    </source>
</evidence>
<dbReference type="FunFam" id="2.40.50.360:FF:000002">
    <property type="entry name" value="RuvB-like helicase"/>
    <property type="match status" value="1"/>
</dbReference>
<dbReference type="SMART" id="SM00382">
    <property type="entry name" value="AAA"/>
    <property type="match status" value="1"/>
</dbReference>
<dbReference type="GO" id="GO:0005634">
    <property type="term" value="C:nucleus"/>
    <property type="evidence" value="ECO:0007669"/>
    <property type="project" value="UniProtKB-SubCell"/>
</dbReference>
<dbReference type="EMBL" id="ASGP02000005">
    <property type="protein sequence ID" value="KAH9507101.1"/>
    <property type="molecule type" value="Genomic_DNA"/>
</dbReference>
<comment type="catalytic activity">
    <reaction evidence="13">
        <text>ATP + H2O = ADP + phosphate + H(+)</text>
        <dbReference type="Rhea" id="RHEA:13065"/>
        <dbReference type="ChEBI" id="CHEBI:15377"/>
        <dbReference type="ChEBI" id="CHEBI:15378"/>
        <dbReference type="ChEBI" id="CHEBI:30616"/>
        <dbReference type="ChEBI" id="CHEBI:43474"/>
        <dbReference type="ChEBI" id="CHEBI:456216"/>
        <dbReference type="EC" id="3.6.4.12"/>
    </reaction>
</comment>